<dbReference type="Proteomes" id="UP000267096">
    <property type="component" value="Unassembled WGS sequence"/>
</dbReference>
<dbReference type="PANTHER" id="PTHR24637">
    <property type="entry name" value="COLLAGEN"/>
    <property type="match status" value="1"/>
</dbReference>
<reference evidence="3 4" key="2">
    <citation type="submission" date="2018-11" db="EMBL/GenBank/DDBJ databases">
        <authorList>
            <consortium name="Pathogen Informatics"/>
        </authorList>
    </citation>
    <scope>NUCLEOTIDE SEQUENCE [LARGE SCALE GENOMIC DNA]</scope>
</reference>
<accession>A0A0M3JEQ9</accession>
<reference evidence="5" key="1">
    <citation type="submission" date="2017-02" db="UniProtKB">
        <authorList>
            <consortium name="WormBaseParasite"/>
        </authorList>
    </citation>
    <scope>IDENTIFICATION</scope>
</reference>
<proteinExistence type="predicted"/>
<sequence>MLKYLLNLGPRGKDGTKFQKGPRGPKGLPGPQGPIGDEGRPGKRGEDARPGRAGDNGPRGPPGPPGKDGKPGPKGRQGNPGEDAAYCSCPKRGNKDSKSTNRTVIDEPLEIVTNVTESPTDTQPKTVTNPYETTSLWPSSGKQSDSLANVSLQSIDNKLLERHFMCNKL</sequence>
<evidence type="ECO:0000256" key="1">
    <source>
        <dbReference type="ARBA" id="ARBA00022737"/>
    </source>
</evidence>
<keyword evidence="4" id="KW-1185">Reference proteome</keyword>
<dbReference type="InterPro" id="IPR008160">
    <property type="entry name" value="Collagen"/>
</dbReference>
<dbReference type="WBParaSite" id="ASIM_0000610501-mRNA-1">
    <property type="protein sequence ID" value="ASIM_0000610501-mRNA-1"/>
    <property type="gene ID" value="ASIM_0000610501"/>
</dbReference>
<feature type="compositionally biased region" description="Polar residues" evidence="2">
    <location>
        <begin position="113"/>
        <end position="145"/>
    </location>
</feature>
<evidence type="ECO:0000256" key="2">
    <source>
        <dbReference type="SAM" id="MobiDB-lite"/>
    </source>
</evidence>
<feature type="region of interest" description="Disordered" evidence="2">
    <location>
        <begin position="1"/>
        <end position="145"/>
    </location>
</feature>
<evidence type="ECO:0000313" key="5">
    <source>
        <dbReference type="WBParaSite" id="ASIM_0000610501-mRNA-1"/>
    </source>
</evidence>
<dbReference type="AlphaFoldDB" id="A0A0M3JEQ9"/>
<organism evidence="5">
    <name type="scientific">Anisakis simplex</name>
    <name type="common">Herring worm</name>
    <dbReference type="NCBI Taxonomy" id="6269"/>
    <lineage>
        <taxon>Eukaryota</taxon>
        <taxon>Metazoa</taxon>
        <taxon>Ecdysozoa</taxon>
        <taxon>Nematoda</taxon>
        <taxon>Chromadorea</taxon>
        <taxon>Rhabditida</taxon>
        <taxon>Spirurina</taxon>
        <taxon>Ascaridomorpha</taxon>
        <taxon>Ascaridoidea</taxon>
        <taxon>Anisakidae</taxon>
        <taxon>Anisakis</taxon>
        <taxon>Anisakis simplex complex</taxon>
    </lineage>
</organism>
<evidence type="ECO:0000313" key="4">
    <source>
        <dbReference type="Proteomes" id="UP000267096"/>
    </source>
</evidence>
<dbReference type="Pfam" id="PF01391">
    <property type="entry name" value="Collagen"/>
    <property type="match status" value="1"/>
</dbReference>
<protein>
    <submittedName>
        <fullName evidence="5">Collagen triple helix repeat protein</fullName>
    </submittedName>
</protein>
<keyword evidence="1" id="KW-0677">Repeat</keyword>
<feature type="compositionally biased region" description="Basic and acidic residues" evidence="2">
    <location>
        <begin position="37"/>
        <end position="52"/>
    </location>
</feature>
<gene>
    <name evidence="3" type="ORF">ASIM_LOCUS5892</name>
</gene>
<name>A0A0M3JEQ9_ANISI</name>
<dbReference type="EMBL" id="UYRR01012128">
    <property type="protein sequence ID" value="VDK26226.1"/>
    <property type="molecule type" value="Genomic_DNA"/>
</dbReference>
<evidence type="ECO:0000313" key="3">
    <source>
        <dbReference type="EMBL" id="VDK26226.1"/>
    </source>
</evidence>
<dbReference type="PANTHER" id="PTHR24637:SF334">
    <property type="entry name" value="NEMATODE CUTICLE COLLAGEN N-TERMINAL DOMAIN-CONTAINING PROTEIN"/>
    <property type="match status" value="1"/>
</dbReference>